<dbReference type="OrthoDB" id="9808413at2"/>
<keyword evidence="2" id="KW-1185">Reference proteome</keyword>
<dbReference type="KEGG" id="palw:PSAL_001400"/>
<dbReference type="SUPFAM" id="SSF50800">
    <property type="entry name" value="PK beta-barrel domain-like"/>
    <property type="match status" value="1"/>
</dbReference>
<sequence length="194" mass="20962">MPALVKTDYIARVTWLGMVADREAALASGAVPRITAGFDGPRGEDHGGLTRPSCSRVLNQYPKRGTEIRNVRQFSILSAEELARIAATMGLDSLDPAFLGATLVLEGIPDFTHLPPSSRLQGPDGVTLTVDMENLPCTLPARVIEDALPGYGKTFKPAAEGRRGVTAWVEKEGEIALGDQMRLFIPAQRPWDPI</sequence>
<dbReference type="Pfam" id="PF03473">
    <property type="entry name" value="MOSC"/>
    <property type="match status" value="1"/>
</dbReference>
<dbReference type="InterPro" id="IPR052716">
    <property type="entry name" value="MOSC_domain"/>
</dbReference>
<dbReference type="EMBL" id="CP060436">
    <property type="protein sequence ID" value="QPM88937.1"/>
    <property type="molecule type" value="Genomic_DNA"/>
</dbReference>
<dbReference type="GO" id="GO:0003824">
    <property type="term" value="F:catalytic activity"/>
    <property type="evidence" value="ECO:0007669"/>
    <property type="project" value="InterPro"/>
</dbReference>
<evidence type="ECO:0000313" key="2">
    <source>
        <dbReference type="Proteomes" id="UP000283786"/>
    </source>
</evidence>
<organism evidence="1 2">
    <name type="scientific">Pseudooceanicola algae</name>
    <dbReference type="NCBI Taxonomy" id="1537215"/>
    <lineage>
        <taxon>Bacteria</taxon>
        <taxon>Pseudomonadati</taxon>
        <taxon>Pseudomonadota</taxon>
        <taxon>Alphaproteobacteria</taxon>
        <taxon>Rhodobacterales</taxon>
        <taxon>Paracoccaceae</taxon>
        <taxon>Pseudooceanicola</taxon>
    </lineage>
</organism>
<dbReference type="InterPro" id="IPR011037">
    <property type="entry name" value="Pyrv_Knase-like_insert_dom_sf"/>
</dbReference>
<protein>
    <submittedName>
        <fullName evidence="1">Metal-sulfur cluster biosynthesis proteins YuaD</fullName>
    </submittedName>
</protein>
<evidence type="ECO:0000313" key="1">
    <source>
        <dbReference type="EMBL" id="QPM88937.1"/>
    </source>
</evidence>
<dbReference type="PROSITE" id="PS51340">
    <property type="entry name" value="MOSC"/>
    <property type="match status" value="1"/>
</dbReference>
<reference evidence="1 2" key="1">
    <citation type="submission" date="2020-08" db="EMBL/GenBank/DDBJ databases">
        <title>Genome sequence of Rhodobacteraceae bacterium Lw-13e.</title>
        <authorList>
            <person name="Poehlein A."/>
            <person name="Wolter L."/>
            <person name="Daniel R."/>
            <person name="Brinkhoff T."/>
        </authorList>
    </citation>
    <scope>NUCLEOTIDE SEQUENCE [LARGE SCALE GENOMIC DNA]</scope>
    <source>
        <strain evidence="1 2">Lw-13e</strain>
    </source>
</reference>
<name>A0A418SI64_9RHOB</name>
<accession>A0A418SI64</accession>
<dbReference type="PANTHER" id="PTHR36930">
    <property type="entry name" value="METAL-SULFUR CLUSTER BIOSYNTHESIS PROTEINS YUAD-RELATED"/>
    <property type="match status" value="1"/>
</dbReference>
<dbReference type="RefSeq" id="WP_119838616.1">
    <property type="nucleotide sequence ID" value="NZ_CP060436.1"/>
</dbReference>
<dbReference type="GO" id="GO:0030151">
    <property type="term" value="F:molybdenum ion binding"/>
    <property type="evidence" value="ECO:0007669"/>
    <property type="project" value="InterPro"/>
</dbReference>
<gene>
    <name evidence="1" type="primary">yuaD</name>
    <name evidence="1" type="ORF">PSAL_001400</name>
</gene>
<dbReference type="PANTHER" id="PTHR36930:SF1">
    <property type="entry name" value="MOSC DOMAIN-CONTAINING PROTEIN"/>
    <property type="match status" value="1"/>
</dbReference>
<dbReference type="GO" id="GO:0030170">
    <property type="term" value="F:pyridoxal phosphate binding"/>
    <property type="evidence" value="ECO:0007669"/>
    <property type="project" value="InterPro"/>
</dbReference>
<dbReference type="InterPro" id="IPR005302">
    <property type="entry name" value="MoCF_Sase_C"/>
</dbReference>
<dbReference type="Proteomes" id="UP000283786">
    <property type="component" value="Chromosome"/>
</dbReference>
<proteinExistence type="predicted"/>
<dbReference type="Gene3D" id="2.40.33.20">
    <property type="entry name" value="PK beta-barrel domain-like"/>
    <property type="match status" value="1"/>
</dbReference>
<dbReference type="AlphaFoldDB" id="A0A418SI64"/>